<name>A0A409YE85_9AGAR</name>
<dbReference type="EMBL" id="NHYE01000951">
    <property type="protein sequence ID" value="PPR01308.1"/>
    <property type="molecule type" value="Genomic_DNA"/>
</dbReference>
<sequence length="379" mass="42010">MSPPDSPSAQQEVDRLALSLEATSLLKQPGSSPPEQTFDDLPDDVASIIFQFHSIDLAGKPRLLNLGAVCRRWRDITWATPSLWTSLNASFWGYKEQPSDIQLELIRAWLNRSGNLPLSISLTVYGGNKEGVFGRLREMVEILNYHCDHWYSLDLDVPSDLITYVGTSKCTLSKLNELSLKSEGGVGRLPIMSQFSPCVVKIESVQWRVQDLDWTRVTNLVIKLGFIAVHQALGILRAAPSLLNCSLASIGHHEDGVSSAEAYRHVTHPTLRALAVNISGRYSYQADQLFFTNISLPALEKFSVFGSGDKIDAGSLVIFLRQSACQLKSLSLDGSDIPGTGLIQLVRTVPSLEALYITSHYPEYGNLDHFYYAFSQHLL</sequence>
<comment type="caution">
    <text evidence="2">The sequence shown here is derived from an EMBL/GenBank/DDBJ whole genome shotgun (WGS) entry which is preliminary data.</text>
</comment>
<dbReference type="OrthoDB" id="3270987at2759"/>
<organism evidence="2 3">
    <name type="scientific">Gymnopilus dilepis</name>
    <dbReference type="NCBI Taxonomy" id="231916"/>
    <lineage>
        <taxon>Eukaryota</taxon>
        <taxon>Fungi</taxon>
        <taxon>Dikarya</taxon>
        <taxon>Basidiomycota</taxon>
        <taxon>Agaricomycotina</taxon>
        <taxon>Agaricomycetes</taxon>
        <taxon>Agaricomycetidae</taxon>
        <taxon>Agaricales</taxon>
        <taxon>Agaricineae</taxon>
        <taxon>Hymenogastraceae</taxon>
        <taxon>Gymnopilus</taxon>
    </lineage>
</organism>
<evidence type="ECO:0000259" key="1">
    <source>
        <dbReference type="Pfam" id="PF12937"/>
    </source>
</evidence>
<dbReference type="Gene3D" id="1.20.1280.50">
    <property type="match status" value="1"/>
</dbReference>
<reference evidence="2 3" key="1">
    <citation type="journal article" date="2018" name="Evol. Lett.">
        <title>Horizontal gene cluster transfer increased hallucinogenic mushroom diversity.</title>
        <authorList>
            <person name="Reynolds H.T."/>
            <person name="Vijayakumar V."/>
            <person name="Gluck-Thaler E."/>
            <person name="Korotkin H.B."/>
            <person name="Matheny P.B."/>
            <person name="Slot J.C."/>
        </authorList>
    </citation>
    <scope>NUCLEOTIDE SEQUENCE [LARGE SCALE GENOMIC DNA]</scope>
    <source>
        <strain evidence="2 3">SRW20</strain>
    </source>
</reference>
<dbReference type="SUPFAM" id="SSF81383">
    <property type="entry name" value="F-box domain"/>
    <property type="match status" value="1"/>
</dbReference>
<dbReference type="Gene3D" id="3.80.10.10">
    <property type="entry name" value="Ribonuclease Inhibitor"/>
    <property type="match status" value="1"/>
</dbReference>
<feature type="domain" description="F-box" evidence="1">
    <location>
        <begin position="38"/>
        <end position="87"/>
    </location>
</feature>
<dbReference type="Proteomes" id="UP000284706">
    <property type="component" value="Unassembled WGS sequence"/>
</dbReference>
<evidence type="ECO:0000313" key="3">
    <source>
        <dbReference type="Proteomes" id="UP000284706"/>
    </source>
</evidence>
<dbReference type="InterPro" id="IPR001810">
    <property type="entry name" value="F-box_dom"/>
</dbReference>
<dbReference type="AlphaFoldDB" id="A0A409YE85"/>
<proteinExistence type="predicted"/>
<accession>A0A409YE85</accession>
<keyword evidence="3" id="KW-1185">Reference proteome</keyword>
<dbReference type="InterPro" id="IPR032675">
    <property type="entry name" value="LRR_dom_sf"/>
</dbReference>
<dbReference type="InterPro" id="IPR036047">
    <property type="entry name" value="F-box-like_dom_sf"/>
</dbReference>
<gene>
    <name evidence="2" type="ORF">CVT26_015307</name>
</gene>
<protein>
    <recommendedName>
        <fullName evidence="1">F-box domain-containing protein</fullName>
    </recommendedName>
</protein>
<dbReference type="InParanoid" id="A0A409YE85"/>
<dbReference type="Pfam" id="PF12937">
    <property type="entry name" value="F-box-like"/>
    <property type="match status" value="1"/>
</dbReference>
<evidence type="ECO:0000313" key="2">
    <source>
        <dbReference type="EMBL" id="PPR01308.1"/>
    </source>
</evidence>